<feature type="non-terminal residue" evidence="1">
    <location>
        <position position="189"/>
    </location>
</feature>
<evidence type="ECO:0000313" key="1">
    <source>
        <dbReference type="EMBL" id="KKK51011.1"/>
    </source>
</evidence>
<comment type="caution">
    <text evidence="1">The sequence shown here is derived from an EMBL/GenBank/DDBJ whole genome shotgun (WGS) entry which is preliminary data.</text>
</comment>
<name>A0A0F8YSN4_9ZZZZ</name>
<proteinExistence type="predicted"/>
<dbReference type="AlphaFoldDB" id="A0A0F8YSN4"/>
<gene>
    <name evidence="1" type="ORF">LCGC14_3119270</name>
</gene>
<sequence>MSSFIAGATPPVVMPVVNRGATDIFFLPGWGPTGRASANTINANKLYYIPIYVAIATTFTQLALEVNIAAGAGSVLRMGAYTAIVVNGGIAPGILLLDAGTIAADTIGLKTIDISHTLAPGHYFLAYVSDGTPRLYGPGADSSHAAPACGYAVSGDSSLDAIIATANQSGIAAGGFPATAVAVTGAAGS</sequence>
<dbReference type="EMBL" id="LAZR01067725">
    <property type="protein sequence ID" value="KKK51011.1"/>
    <property type="molecule type" value="Genomic_DNA"/>
</dbReference>
<accession>A0A0F8YSN4</accession>
<protein>
    <submittedName>
        <fullName evidence="1">Uncharacterized protein</fullName>
    </submittedName>
</protein>
<organism evidence="1">
    <name type="scientific">marine sediment metagenome</name>
    <dbReference type="NCBI Taxonomy" id="412755"/>
    <lineage>
        <taxon>unclassified sequences</taxon>
        <taxon>metagenomes</taxon>
        <taxon>ecological metagenomes</taxon>
    </lineage>
</organism>
<reference evidence="1" key="1">
    <citation type="journal article" date="2015" name="Nature">
        <title>Complex archaea that bridge the gap between prokaryotes and eukaryotes.</title>
        <authorList>
            <person name="Spang A."/>
            <person name="Saw J.H."/>
            <person name="Jorgensen S.L."/>
            <person name="Zaremba-Niedzwiedzka K."/>
            <person name="Martijn J."/>
            <person name="Lind A.E."/>
            <person name="van Eijk R."/>
            <person name="Schleper C."/>
            <person name="Guy L."/>
            <person name="Ettema T.J."/>
        </authorList>
    </citation>
    <scope>NUCLEOTIDE SEQUENCE</scope>
</reference>